<evidence type="ECO:0000256" key="4">
    <source>
        <dbReference type="ARBA" id="ARBA00022563"/>
    </source>
</evidence>
<dbReference type="GO" id="GO:0005525">
    <property type="term" value="F:GTP binding"/>
    <property type="evidence" value="ECO:0007669"/>
    <property type="project" value="UniProtKB-KW"/>
</dbReference>
<dbReference type="EMBL" id="LT629690">
    <property type="protein sequence ID" value="SDE95703.1"/>
    <property type="molecule type" value="Genomic_DNA"/>
</dbReference>
<evidence type="ECO:0000313" key="8">
    <source>
        <dbReference type="EMBL" id="SDE95703.1"/>
    </source>
</evidence>
<evidence type="ECO:0000256" key="1">
    <source>
        <dbReference type="ARBA" id="ARBA00001052"/>
    </source>
</evidence>
<keyword evidence="5 6" id="KW-0378">Hydrolase</keyword>
<dbReference type="AlphaFoldDB" id="A0A1G7H5V4"/>
<name>A0A1G7H5V4_9BACT</name>
<evidence type="ECO:0000256" key="6">
    <source>
        <dbReference type="HAMAP-Rule" id="MF_00223"/>
    </source>
</evidence>
<evidence type="ECO:0000313" key="9">
    <source>
        <dbReference type="Proteomes" id="UP000182427"/>
    </source>
</evidence>
<keyword evidence="6" id="KW-0342">GTP-binding</keyword>
<comment type="catalytic activity">
    <reaction evidence="1 6">
        <text>GTP + H2O = 7,8-dihydroneopterin 3'-triphosphate + formate + H(+)</text>
        <dbReference type="Rhea" id="RHEA:17473"/>
        <dbReference type="ChEBI" id="CHEBI:15377"/>
        <dbReference type="ChEBI" id="CHEBI:15378"/>
        <dbReference type="ChEBI" id="CHEBI:15740"/>
        <dbReference type="ChEBI" id="CHEBI:37565"/>
        <dbReference type="ChEBI" id="CHEBI:58462"/>
        <dbReference type="EC" id="3.5.4.16"/>
    </reaction>
</comment>
<dbReference type="GO" id="GO:0006729">
    <property type="term" value="P:tetrahydrobiopterin biosynthetic process"/>
    <property type="evidence" value="ECO:0007669"/>
    <property type="project" value="TreeGrafter"/>
</dbReference>
<keyword evidence="6" id="KW-0547">Nucleotide-binding</keyword>
<dbReference type="InterPro" id="IPR020602">
    <property type="entry name" value="GTP_CycHdrlase_I_dom"/>
</dbReference>
<dbReference type="Gene3D" id="1.10.286.10">
    <property type="match status" value="1"/>
</dbReference>
<feature type="binding site" evidence="6">
    <location>
        <position position="97"/>
    </location>
    <ligand>
        <name>Zn(2+)</name>
        <dbReference type="ChEBI" id="CHEBI:29105"/>
    </ligand>
</feature>
<dbReference type="NCBIfam" id="NF006825">
    <property type="entry name" value="PRK09347.1-2"/>
    <property type="match status" value="1"/>
</dbReference>
<dbReference type="PROSITE" id="PS00860">
    <property type="entry name" value="GTP_CYCLOHYDROL_1_2"/>
    <property type="match status" value="1"/>
</dbReference>
<feature type="binding site" evidence="6">
    <location>
        <position position="165"/>
    </location>
    <ligand>
        <name>Zn(2+)</name>
        <dbReference type="ChEBI" id="CHEBI:29105"/>
    </ligand>
</feature>
<evidence type="ECO:0000256" key="2">
    <source>
        <dbReference type="ARBA" id="ARBA00005080"/>
    </source>
</evidence>
<dbReference type="NCBIfam" id="NF006826">
    <property type="entry name" value="PRK09347.1-3"/>
    <property type="match status" value="1"/>
</dbReference>
<feature type="domain" description="GTP cyclohydrolase I" evidence="7">
    <location>
        <begin position="27"/>
        <end position="202"/>
    </location>
</feature>
<dbReference type="PANTHER" id="PTHR11109:SF7">
    <property type="entry name" value="GTP CYCLOHYDROLASE 1"/>
    <property type="match status" value="1"/>
</dbReference>
<dbReference type="OrthoDB" id="9801207at2"/>
<dbReference type="GO" id="GO:0006730">
    <property type="term" value="P:one-carbon metabolic process"/>
    <property type="evidence" value="ECO:0007669"/>
    <property type="project" value="UniProtKB-UniRule"/>
</dbReference>
<comment type="pathway">
    <text evidence="2 6">Cofactor biosynthesis; 7,8-dihydroneopterin triphosphate biosynthesis; 7,8-dihydroneopterin triphosphate from GTP: step 1/1.</text>
</comment>
<evidence type="ECO:0000256" key="5">
    <source>
        <dbReference type="ARBA" id="ARBA00022801"/>
    </source>
</evidence>
<dbReference type="Pfam" id="PF01227">
    <property type="entry name" value="GTP_cyclohydroI"/>
    <property type="match status" value="1"/>
</dbReference>
<dbReference type="InterPro" id="IPR043134">
    <property type="entry name" value="GTP-CH-I_N"/>
</dbReference>
<dbReference type="InterPro" id="IPR043133">
    <property type="entry name" value="GTP-CH-I_C/QueF"/>
</dbReference>
<keyword evidence="6" id="KW-0479">Metal-binding</keyword>
<feature type="binding site" evidence="6">
    <location>
        <position position="94"/>
    </location>
    <ligand>
        <name>Zn(2+)</name>
        <dbReference type="ChEBI" id="CHEBI:29105"/>
    </ligand>
</feature>
<evidence type="ECO:0000259" key="7">
    <source>
        <dbReference type="Pfam" id="PF01227"/>
    </source>
</evidence>
<dbReference type="GO" id="GO:0008270">
    <property type="term" value="F:zinc ion binding"/>
    <property type="evidence" value="ECO:0007669"/>
    <property type="project" value="UniProtKB-UniRule"/>
</dbReference>
<sequence>MEDSRLETHTAVADPTLELHAASTEDIHRELLRRLGEDPARDGLIKTPERITKAMTYLTQGYEQSATEILRGALFDVDYDEMVIVRDIEFYSLCEHHMLPFFGKAHIAYIPKGKVIGLSKVARLVDVYARRLQVQERMTREIADAIVEAIHPQGVAVILEAQHLCMMMRGVEKQGSMTSTSTMLGCFRESAQTRNEFLSLIRRSSI</sequence>
<keyword evidence="4 6" id="KW-0554">One-carbon metabolism</keyword>
<dbReference type="EC" id="3.5.4.16" evidence="6"/>
<dbReference type="InterPro" id="IPR018234">
    <property type="entry name" value="GTP_CycHdrlase_I_CS"/>
</dbReference>
<protein>
    <recommendedName>
        <fullName evidence="6">GTP cyclohydrolase 1</fullName>
        <ecNumber evidence="6">3.5.4.16</ecNumber>
    </recommendedName>
    <alternativeName>
        <fullName evidence="6">GTP cyclohydrolase I</fullName>
        <shortName evidence="6">GTP-CH-I</shortName>
    </alternativeName>
</protein>
<dbReference type="UniPathway" id="UPA00848">
    <property type="reaction ID" value="UER00151"/>
</dbReference>
<keyword evidence="9" id="KW-1185">Reference proteome</keyword>
<dbReference type="NCBIfam" id="TIGR00063">
    <property type="entry name" value="folE"/>
    <property type="match status" value="1"/>
</dbReference>
<dbReference type="RefSeq" id="WP_083344123.1">
    <property type="nucleotide sequence ID" value="NZ_LT629690.1"/>
</dbReference>
<accession>A0A1G7H5V4</accession>
<dbReference type="GO" id="GO:0046654">
    <property type="term" value="P:tetrahydrofolate biosynthetic process"/>
    <property type="evidence" value="ECO:0007669"/>
    <property type="project" value="UniProtKB-UniRule"/>
</dbReference>
<dbReference type="PANTHER" id="PTHR11109">
    <property type="entry name" value="GTP CYCLOHYDROLASE I"/>
    <property type="match status" value="1"/>
</dbReference>
<reference evidence="8 9" key="1">
    <citation type="submission" date="2016-10" db="EMBL/GenBank/DDBJ databases">
        <authorList>
            <person name="de Groot N.N."/>
        </authorList>
    </citation>
    <scope>NUCLEOTIDE SEQUENCE [LARGE SCALE GENOMIC DNA]</scope>
    <source>
        <strain evidence="8 9">GAS232</strain>
    </source>
</reference>
<dbReference type="Proteomes" id="UP000182427">
    <property type="component" value="Chromosome I"/>
</dbReference>
<dbReference type="FunFam" id="3.30.1130.10:FF:000001">
    <property type="entry name" value="GTP cyclohydrolase 1"/>
    <property type="match status" value="1"/>
</dbReference>
<evidence type="ECO:0000256" key="3">
    <source>
        <dbReference type="ARBA" id="ARBA00008085"/>
    </source>
</evidence>
<dbReference type="HAMAP" id="MF_00223">
    <property type="entry name" value="FolE"/>
    <property type="match status" value="1"/>
</dbReference>
<proteinExistence type="inferred from homology"/>
<keyword evidence="6" id="KW-0862">Zinc</keyword>
<dbReference type="Gene3D" id="3.30.1130.10">
    <property type="match status" value="1"/>
</dbReference>
<dbReference type="SUPFAM" id="SSF55620">
    <property type="entry name" value="Tetrahydrobiopterin biosynthesis enzymes-like"/>
    <property type="match status" value="1"/>
</dbReference>
<comment type="subunit">
    <text evidence="6">Homopolymer.</text>
</comment>
<dbReference type="GO" id="GO:0003934">
    <property type="term" value="F:GTP cyclohydrolase I activity"/>
    <property type="evidence" value="ECO:0007669"/>
    <property type="project" value="UniProtKB-UniRule"/>
</dbReference>
<dbReference type="GO" id="GO:0005737">
    <property type="term" value="C:cytoplasm"/>
    <property type="evidence" value="ECO:0007669"/>
    <property type="project" value="TreeGrafter"/>
</dbReference>
<gene>
    <name evidence="6" type="primary">folE</name>
    <name evidence="8" type="ORF">SAMN05444167_0921</name>
</gene>
<comment type="similarity">
    <text evidence="3 6">Belongs to the GTP cyclohydrolase I family.</text>
</comment>
<dbReference type="InterPro" id="IPR001474">
    <property type="entry name" value="GTP_CycHdrlase_I"/>
</dbReference>
<dbReference type="PROSITE" id="PS00859">
    <property type="entry name" value="GTP_CYCLOHYDROL_1_1"/>
    <property type="match status" value="1"/>
</dbReference>
<organism evidence="8 9">
    <name type="scientific">Terriglobus roseus</name>
    <dbReference type="NCBI Taxonomy" id="392734"/>
    <lineage>
        <taxon>Bacteria</taxon>
        <taxon>Pseudomonadati</taxon>
        <taxon>Acidobacteriota</taxon>
        <taxon>Terriglobia</taxon>
        <taxon>Terriglobales</taxon>
        <taxon>Acidobacteriaceae</taxon>
        <taxon>Terriglobus</taxon>
    </lineage>
</organism>